<name>A0ACB8ZEQ7_9ASTR</name>
<sequence length="260" mass="29843">MKQTVTAVAGRLRIPTEEEVEVVEILLSLPKLFAKSELIGRYSFTWGRKKKRSVLDSKSESSPSPSPPTPLCFLPGGGNRKPPSSVRKSLKRKATDDLMELYNGLQQEREILMEKVKAIKTLHQELASENLELKARGQKISYSRNIQDFHIWNSPMKLIDQQRCHQQITMFATATPQQFMVDPNNGGRRFGLFNQIDPRVKIHGETYDFMVCSQPLDQSKYLVMDNDLRVRAAAAARKRRILRMKDKNSLLAMKLSRAWR</sequence>
<evidence type="ECO:0000313" key="1">
    <source>
        <dbReference type="EMBL" id="KAI3696068.1"/>
    </source>
</evidence>
<organism evidence="1 2">
    <name type="scientific">Smallanthus sonchifolius</name>
    <dbReference type="NCBI Taxonomy" id="185202"/>
    <lineage>
        <taxon>Eukaryota</taxon>
        <taxon>Viridiplantae</taxon>
        <taxon>Streptophyta</taxon>
        <taxon>Embryophyta</taxon>
        <taxon>Tracheophyta</taxon>
        <taxon>Spermatophyta</taxon>
        <taxon>Magnoliopsida</taxon>
        <taxon>eudicotyledons</taxon>
        <taxon>Gunneridae</taxon>
        <taxon>Pentapetalae</taxon>
        <taxon>asterids</taxon>
        <taxon>campanulids</taxon>
        <taxon>Asterales</taxon>
        <taxon>Asteraceae</taxon>
        <taxon>Asteroideae</taxon>
        <taxon>Heliantheae alliance</taxon>
        <taxon>Millerieae</taxon>
        <taxon>Smallanthus</taxon>
    </lineage>
</organism>
<reference evidence="1 2" key="2">
    <citation type="journal article" date="2022" name="Mol. Ecol. Resour.">
        <title>The genomes of chicory, endive, great burdock and yacon provide insights into Asteraceae paleo-polyploidization history and plant inulin production.</title>
        <authorList>
            <person name="Fan W."/>
            <person name="Wang S."/>
            <person name="Wang H."/>
            <person name="Wang A."/>
            <person name="Jiang F."/>
            <person name="Liu H."/>
            <person name="Zhao H."/>
            <person name="Xu D."/>
            <person name="Zhang Y."/>
        </authorList>
    </citation>
    <scope>NUCLEOTIDE SEQUENCE [LARGE SCALE GENOMIC DNA]</scope>
    <source>
        <strain evidence="2">cv. Yunnan</strain>
        <tissue evidence="1">Leaves</tissue>
    </source>
</reference>
<gene>
    <name evidence="1" type="ORF">L1987_79077</name>
</gene>
<protein>
    <submittedName>
        <fullName evidence="1">Uncharacterized protein</fullName>
    </submittedName>
</protein>
<keyword evidence="2" id="KW-1185">Reference proteome</keyword>
<proteinExistence type="predicted"/>
<comment type="caution">
    <text evidence="1">The sequence shown here is derived from an EMBL/GenBank/DDBJ whole genome shotgun (WGS) entry which is preliminary data.</text>
</comment>
<dbReference type="EMBL" id="CM042043">
    <property type="protein sequence ID" value="KAI3696068.1"/>
    <property type="molecule type" value="Genomic_DNA"/>
</dbReference>
<accession>A0ACB8ZEQ7</accession>
<dbReference type="Proteomes" id="UP001056120">
    <property type="component" value="Linkage Group LG26"/>
</dbReference>
<evidence type="ECO:0000313" key="2">
    <source>
        <dbReference type="Proteomes" id="UP001056120"/>
    </source>
</evidence>
<reference evidence="2" key="1">
    <citation type="journal article" date="2022" name="Mol. Ecol. Resour.">
        <title>The genomes of chicory, endive, great burdock and yacon provide insights into Asteraceae palaeo-polyploidization history and plant inulin production.</title>
        <authorList>
            <person name="Fan W."/>
            <person name="Wang S."/>
            <person name="Wang H."/>
            <person name="Wang A."/>
            <person name="Jiang F."/>
            <person name="Liu H."/>
            <person name="Zhao H."/>
            <person name="Xu D."/>
            <person name="Zhang Y."/>
        </authorList>
    </citation>
    <scope>NUCLEOTIDE SEQUENCE [LARGE SCALE GENOMIC DNA]</scope>
    <source>
        <strain evidence="2">cv. Yunnan</strain>
    </source>
</reference>